<organism evidence="2">
    <name type="scientific">Hordeum vulgare subsp. vulgare</name>
    <name type="common">Domesticated barley</name>
    <dbReference type="NCBI Taxonomy" id="112509"/>
    <lineage>
        <taxon>Eukaryota</taxon>
        <taxon>Viridiplantae</taxon>
        <taxon>Streptophyta</taxon>
        <taxon>Embryophyta</taxon>
        <taxon>Tracheophyta</taxon>
        <taxon>Spermatophyta</taxon>
        <taxon>Magnoliopsida</taxon>
        <taxon>Liliopsida</taxon>
        <taxon>Poales</taxon>
        <taxon>Poaceae</taxon>
        <taxon>BOP clade</taxon>
        <taxon>Pooideae</taxon>
        <taxon>Triticodae</taxon>
        <taxon>Triticeae</taxon>
        <taxon>Hordeinae</taxon>
        <taxon>Hordeum</taxon>
    </lineage>
</organism>
<dbReference type="EMBL" id="AK369502">
    <property type="protein sequence ID" value="BAK00703.1"/>
    <property type="molecule type" value="mRNA"/>
</dbReference>
<reference evidence="2" key="1">
    <citation type="journal article" date="2011" name="Plant Physiol.">
        <title>Comprehensive sequence analysis of 24,783 barley full-length cDNAs derived from 12 clone libraries.</title>
        <authorList>
            <person name="Matsumoto T."/>
            <person name="Tanaka T."/>
            <person name="Sakai H."/>
            <person name="Amano N."/>
            <person name="Kanamori H."/>
            <person name="Kurita K."/>
            <person name="Kikuta A."/>
            <person name="Kamiya K."/>
            <person name="Yamamoto M."/>
            <person name="Ikawa H."/>
            <person name="Fujii N."/>
            <person name="Hori K."/>
            <person name="Itoh T."/>
            <person name="Sato K."/>
        </authorList>
    </citation>
    <scope>NUCLEOTIDE SEQUENCE</scope>
    <source>
        <tissue evidence="2">Shoot and root</tissue>
    </source>
</reference>
<accession>F2E031</accession>
<protein>
    <submittedName>
        <fullName evidence="2">Predicted protein</fullName>
    </submittedName>
</protein>
<feature type="transmembrane region" description="Helical" evidence="1">
    <location>
        <begin position="6"/>
        <end position="23"/>
    </location>
</feature>
<evidence type="ECO:0000313" key="2">
    <source>
        <dbReference type="EMBL" id="BAK00703.1"/>
    </source>
</evidence>
<evidence type="ECO:0000256" key="1">
    <source>
        <dbReference type="SAM" id="Phobius"/>
    </source>
</evidence>
<keyword evidence="1" id="KW-0472">Membrane</keyword>
<name>F2E031_HORVV</name>
<keyword evidence="1" id="KW-0812">Transmembrane</keyword>
<proteinExistence type="evidence at transcript level"/>
<keyword evidence="1" id="KW-1133">Transmembrane helix</keyword>
<sequence>MLDLNMLMVLALLAITLMVLRIFEICYGCHMDALWTTILT</sequence>
<dbReference type="AlphaFoldDB" id="F2E031"/>